<dbReference type="Proteomes" id="UP000295726">
    <property type="component" value="Unassembled WGS sequence"/>
</dbReference>
<dbReference type="AlphaFoldDB" id="A0A4R3KDJ7"/>
<comment type="caution">
    <text evidence="1">The sequence shown here is derived from an EMBL/GenBank/DDBJ whole genome shotgun (WGS) entry which is preliminary data.</text>
</comment>
<evidence type="ECO:0000313" key="1">
    <source>
        <dbReference type="EMBL" id="TCS80721.1"/>
    </source>
</evidence>
<protein>
    <submittedName>
        <fullName evidence="1">Uncharacterized protein</fullName>
    </submittedName>
</protein>
<accession>A0A4R3KDJ7</accession>
<organism evidence="1 2">
    <name type="scientific">Muricomes intestini</name>
    <dbReference type="NCBI Taxonomy" id="1796634"/>
    <lineage>
        <taxon>Bacteria</taxon>
        <taxon>Bacillati</taxon>
        <taxon>Bacillota</taxon>
        <taxon>Clostridia</taxon>
        <taxon>Lachnospirales</taxon>
        <taxon>Lachnospiraceae</taxon>
        <taxon>Muricomes</taxon>
    </lineage>
</organism>
<keyword evidence="2" id="KW-1185">Reference proteome</keyword>
<proteinExistence type="predicted"/>
<evidence type="ECO:0000313" key="2">
    <source>
        <dbReference type="Proteomes" id="UP000295726"/>
    </source>
</evidence>
<reference evidence="1 2" key="1">
    <citation type="submission" date="2019-03" db="EMBL/GenBank/DDBJ databases">
        <title>Genomic Encyclopedia of Type Strains, Phase IV (KMG-IV): sequencing the most valuable type-strain genomes for metagenomic binning, comparative biology and taxonomic classification.</title>
        <authorList>
            <person name="Goeker M."/>
        </authorList>
    </citation>
    <scope>NUCLEOTIDE SEQUENCE [LARGE SCALE GENOMIC DNA]</scope>
    <source>
        <strain evidence="1 2">DSM 29489</strain>
    </source>
</reference>
<dbReference type="EMBL" id="SLZZ01000005">
    <property type="protein sequence ID" value="TCS80721.1"/>
    <property type="molecule type" value="Genomic_DNA"/>
</dbReference>
<gene>
    <name evidence="1" type="ORF">EDD59_105103</name>
</gene>
<name>A0A4R3KDJ7_9FIRM</name>
<sequence length="60" mass="7174">MPLILHKKIKHDYKVVKGMLNTGENVLVLLRKVLYHITDNYMIRQVKYDLDEHIRLREAG</sequence>